<gene>
    <name evidence="9" type="ORF">THAOC_36690</name>
</gene>
<dbReference type="EMBL" id="AGNL01049281">
    <property type="protein sequence ID" value="EJK44749.1"/>
    <property type="molecule type" value="Genomic_DNA"/>
</dbReference>
<dbReference type="InterPro" id="IPR051359">
    <property type="entry name" value="CaCA_antiporter"/>
</dbReference>
<evidence type="ECO:0000256" key="2">
    <source>
        <dbReference type="ARBA" id="ARBA00022448"/>
    </source>
</evidence>
<feature type="compositionally biased region" description="Basic residues" evidence="6">
    <location>
        <begin position="24"/>
        <end position="33"/>
    </location>
</feature>
<name>K0R1I0_THAOC</name>
<keyword evidence="4 7" id="KW-1133">Transmembrane helix</keyword>
<dbReference type="Pfam" id="PF01699">
    <property type="entry name" value="Na_Ca_ex"/>
    <property type="match status" value="2"/>
</dbReference>
<evidence type="ECO:0000313" key="10">
    <source>
        <dbReference type="Proteomes" id="UP000266841"/>
    </source>
</evidence>
<feature type="transmembrane region" description="Helical" evidence="7">
    <location>
        <begin position="759"/>
        <end position="780"/>
    </location>
</feature>
<evidence type="ECO:0000259" key="8">
    <source>
        <dbReference type="Pfam" id="PF01699"/>
    </source>
</evidence>
<dbReference type="InterPro" id="IPR044880">
    <property type="entry name" value="NCX_ion-bd_dom_sf"/>
</dbReference>
<feature type="region of interest" description="Disordered" evidence="6">
    <location>
        <begin position="1"/>
        <end position="51"/>
    </location>
</feature>
<feature type="region of interest" description="Disordered" evidence="6">
    <location>
        <begin position="153"/>
        <end position="188"/>
    </location>
</feature>
<comment type="caution">
    <text evidence="9">The sequence shown here is derived from an EMBL/GenBank/DDBJ whole genome shotgun (WGS) entry which is preliminary data.</text>
</comment>
<evidence type="ECO:0000256" key="1">
    <source>
        <dbReference type="ARBA" id="ARBA00004141"/>
    </source>
</evidence>
<dbReference type="Proteomes" id="UP000266841">
    <property type="component" value="Unassembled WGS sequence"/>
</dbReference>
<feature type="transmembrane region" description="Helical" evidence="7">
    <location>
        <begin position="454"/>
        <end position="470"/>
    </location>
</feature>
<dbReference type="Gene3D" id="1.20.1420.30">
    <property type="entry name" value="NCX, central ion-binding region"/>
    <property type="match status" value="2"/>
</dbReference>
<comment type="subcellular location">
    <subcellularLocation>
        <location evidence="1">Membrane</location>
        <topology evidence="1">Multi-pass membrane protein</topology>
    </subcellularLocation>
</comment>
<organism evidence="9 10">
    <name type="scientific">Thalassiosira oceanica</name>
    <name type="common">Marine diatom</name>
    <dbReference type="NCBI Taxonomy" id="159749"/>
    <lineage>
        <taxon>Eukaryota</taxon>
        <taxon>Sar</taxon>
        <taxon>Stramenopiles</taxon>
        <taxon>Ochrophyta</taxon>
        <taxon>Bacillariophyta</taxon>
        <taxon>Coscinodiscophyceae</taxon>
        <taxon>Thalassiosirophycidae</taxon>
        <taxon>Thalassiosirales</taxon>
        <taxon>Thalassiosiraceae</taxon>
        <taxon>Thalassiosira</taxon>
    </lineage>
</organism>
<feature type="transmembrane region" description="Helical" evidence="7">
    <location>
        <begin position="854"/>
        <end position="875"/>
    </location>
</feature>
<protein>
    <recommendedName>
        <fullName evidence="8">Sodium/calcium exchanger membrane region domain-containing protein</fullName>
    </recommendedName>
</protein>
<feature type="transmembrane region" description="Helical" evidence="7">
    <location>
        <begin position="786"/>
        <end position="805"/>
    </location>
</feature>
<evidence type="ECO:0000256" key="3">
    <source>
        <dbReference type="ARBA" id="ARBA00022692"/>
    </source>
</evidence>
<evidence type="ECO:0000256" key="5">
    <source>
        <dbReference type="ARBA" id="ARBA00023136"/>
    </source>
</evidence>
<reference evidence="9 10" key="1">
    <citation type="journal article" date="2012" name="Genome Biol.">
        <title>Genome and low-iron response of an oceanic diatom adapted to chronic iron limitation.</title>
        <authorList>
            <person name="Lommer M."/>
            <person name="Specht M."/>
            <person name="Roy A.S."/>
            <person name="Kraemer L."/>
            <person name="Andreson R."/>
            <person name="Gutowska M.A."/>
            <person name="Wolf J."/>
            <person name="Bergner S.V."/>
            <person name="Schilhabel M.B."/>
            <person name="Klostermeier U.C."/>
            <person name="Beiko R.G."/>
            <person name="Rosenstiel P."/>
            <person name="Hippler M."/>
            <person name="Laroche J."/>
        </authorList>
    </citation>
    <scope>NUCLEOTIDE SEQUENCE [LARGE SCALE GENOMIC DNA]</scope>
    <source>
        <strain evidence="9 10">CCMP1005</strain>
    </source>
</reference>
<keyword evidence="2" id="KW-0813">Transport</keyword>
<feature type="transmembrane region" description="Helical" evidence="7">
    <location>
        <begin position="812"/>
        <end position="834"/>
    </location>
</feature>
<dbReference type="GO" id="GO:0016020">
    <property type="term" value="C:membrane"/>
    <property type="evidence" value="ECO:0007669"/>
    <property type="project" value="UniProtKB-SubCell"/>
</dbReference>
<evidence type="ECO:0000256" key="6">
    <source>
        <dbReference type="SAM" id="MobiDB-lite"/>
    </source>
</evidence>
<dbReference type="OrthoDB" id="407410at2759"/>
<dbReference type="AlphaFoldDB" id="K0R1I0"/>
<dbReference type="GO" id="GO:0008324">
    <property type="term" value="F:monoatomic cation transmembrane transporter activity"/>
    <property type="evidence" value="ECO:0007669"/>
    <property type="project" value="TreeGrafter"/>
</dbReference>
<evidence type="ECO:0000313" key="9">
    <source>
        <dbReference type="EMBL" id="EJK44749.1"/>
    </source>
</evidence>
<feature type="domain" description="Sodium/calcium exchanger membrane region" evidence="8">
    <location>
        <begin position="340"/>
        <end position="496"/>
    </location>
</feature>
<feature type="compositionally biased region" description="Basic and acidic residues" evidence="6">
    <location>
        <begin position="157"/>
        <end position="175"/>
    </location>
</feature>
<sequence length="906" mass="100672">MPNAARGWERPVEGGDENDEKSGLRLKHEKRKPAPSQRQFKRELTSKQGSRCCCDARRSPAERGAPVEGTCLRAAAAMRDAAGPRKKPERGLAGFRGFFADFRASRLARLLAGFRASRFAGFRAAKTQERVESHEKTNYMRFNSFTDSRASRFAGFRGRENPREAREPAKRENPRKPRGPRRGLSSEPDFEIDRRGLWLWNRGDREERAGIGRRGRARVYRRREGRLPVVLSAARLYYCDETGEERCQERWHCVGEQVRSLRMCDVPAYSGGAVVWEPVARHEEEDRSELLCQRALDCDGQWLSTTLLPFILCNNGPMGNPWTSLETGLIFAMLPALILVYLVLLFRLLATTADSYFSPALESFSFELGLPPRFAGATLLALGNGSPDLGSTVNSILLWNEEAAREVSSGLRSGHEEGWTMALGSLIGGGMFVGTVVCGLLLNICGGISCRSSFLRDVMFYALSIGVVWRTLAKGRVTSGDIIVFIGMYLGYVVTVLCSDLYHKKVTLERLRAEGKERRKSEKAKILSELRNEVTFADSESTRLLQTESSCYNAEAPISLTSDGQHDGADNDFNNIPPLRGLECGERIRGRLSFADRFGMLLSNYDPKSVKWSGLSKSSSGGSVGDADSEWTNITSVLHQALPTRRLDSRGRHGSWTMRLDSRGRRGSWETTKDDELMHSQLQNTLDSAHEEESLKSLTPHERHSFMDAIDETAYYFRSLWNGCFAEGNSSLEIALMVLEFPFTVIRSATIPNPNEDHYCRAVVSVSISLAPFYILWYLSKGPSCAAFVYILLSFVLGLAVLLYAGDEKMPLIASVPISLYGFGVAALYIDVIAELLVDCLEFIGIVSRVHSTVLGLTILAYGNSLGDLSANLAMARKGLLAPRRSFFVTDCVAHFSDNAVTTLSM</sequence>
<dbReference type="eggNOG" id="KOG2399">
    <property type="taxonomic scope" value="Eukaryota"/>
</dbReference>
<accession>K0R1I0</accession>
<evidence type="ECO:0000256" key="7">
    <source>
        <dbReference type="SAM" id="Phobius"/>
    </source>
</evidence>
<dbReference type="PANTHER" id="PTHR12266:SF0">
    <property type="entry name" value="MITOCHONDRIAL SODIUM_CALCIUM EXCHANGER PROTEIN"/>
    <property type="match status" value="1"/>
</dbReference>
<evidence type="ECO:0000256" key="4">
    <source>
        <dbReference type="ARBA" id="ARBA00022989"/>
    </source>
</evidence>
<dbReference type="PANTHER" id="PTHR12266">
    <property type="entry name" value="NA+/CA2+ K+ INDEPENDENT EXCHANGER"/>
    <property type="match status" value="1"/>
</dbReference>
<keyword evidence="10" id="KW-1185">Reference proteome</keyword>
<feature type="transmembrane region" description="Helical" evidence="7">
    <location>
        <begin position="419"/>
        <end position="442"/>
    </location>
</feature>
<keyword evidence="5 7" id="KW-0472">Membrane</keyword>
<feature type="transmembrane region" description="Helical" evidence="7">
    <location>
        <begin position="482"/>
        <end position="502"/>
    </location>
</feature>
<feature type="transmembrane region" description="Helical" evidence="7">
    <location>
        <begin position="328"/>
        <end position="350"/>
    </location>
</feature>
<keyword evidence="3 7" id="KW-0812">Transmembrane</keyword>
<dbReference type="InterPro" id="IPR004837">
    <property type="entry name" value="NaCa_Exmemb"/>
</dbReference>
<proteinExistence type="predicted"/>
<feature type="domain" description="Sodium/calcium exchanger membrane region" evidence="8">
    <location>
        <begin position="819"/>
        <end position="880"/>
    </location>
</feature>